<keyword evidence="3" id="KW-0004">4Fe-4S</keyword>
<organism evidence="8 9">
    <name type="scientific">Desulfotruncus arcticus DSM 17038</name>
    <dbReference type="NCBI Taxonomy" id="1121424"/>
    <lineage>
        <taxon>Bacteria</taxon>
        <taxon>Bacillati</taxon>
        <taxon>Bacillota</taxon>
        <taxon>Clostridia</taxon>
        <taxon>Eubacteriales</taxon>
        <taxon>Desulfallaceae</taxon>
        <taxon>Desulfotruncus</taxon>
    </lineage>
</organism>
<reference evidence="9" key="1">
    <citation type="submission" date="2016-10" db="EMBL/GenBank/DDBJ databases">
        <authorList>
            <person name="Varghese N."/>
            <person name="Submissions S."/>
        </authorList>
    </citation>
    <scope>NUCLEOTIDE SEQUENCE [LARGE SCALE GENOMIC DNA]</scope>
    <source>
        <strain evidence="9">DSM 17038</strain>
    </source>
</reference>
<feature type="domain" description="4Fe-4S ferredoxin-type" evidence="7">
    <location>
        <begin position="187"/>
        <end position="216"/>
    </location>
</feature>
<keyword evidence="5" id="KW-0408">Iron</keyword>
<keyword evidence="4" id="KW-0479">Metal-binding</keyword>
<dbReference type="SUPFAM" id="SSF54862">
    <property type="entry name" value="4Fe-4S ferredoxins"/>
    <property type="match status" value="1"/>
</dbReference>
<sequence>MKSKVYFTSMRAKPNMNLLQKLEKLVKTAGIEQIDFKDKFTAIKIHFGEPGNLAFLRPNYSKVIADVIKGLGGKVFLTDCNTLYVGRRKNALEHLDAAYENGYNPLTTGCQVIIADGLKGTDEAYVPVPCGEYVKEAKIGRAIMDADIIISLTHFKGHELTGFGGALKNIGMGSGSRSGKMEMHSDGKPVVQSETCVGCGSCAKICAQSAISLIGKTANIDKAICVGCGRCIGTCNFNAIIPAWDESNDILNKKMAEYSYAVLNGRPHFHISLVIDVSPFCDCHAENDVPIIPDIGMFASLDPVALDMACADMVNQTPANSGSYLGEQLKATAGNCSDHDHFHAIHPETNWITCLDHAEKIGLGTKLYELIEI</sequence>
<dbReference type="InterPro" id="IPR050157">
    <property type="entry name" value="PSI_iron-sulfur_center"/>
</dbReference>
<evidence type="ECO:0000256" key="5">
    <source>
        <dbReference type="ARBA" id="ARBA00023004"/>
    </source>
</evidence>
<dbReference type="Pfam" id="PF12838">
    <property type="entry name" value="Fer4_7"/>
    <property type="match status" value="1"/>
</dbReference>
<dbReference type="Gene3D" id="3.30.70.20">
    <property type="match status" value="1"/>
</dbReference>
<dbReference type="InterPro" id="IPR017896">
    <property type="entry name" value="4Fe4S_Fe-S-bd"/>
</dbReference>
<name>A0A1I2X6W4_9FIRM</name>
<dbReference type="Proteomes" id="UP000199337">
    <property type="component" value="Unassembled WGS sequence"/>
</dbReference>
<dbReference type="GO" id="GO:0046872">
    <property type="term" value="F:metal ion binding"/>
    <property type="evidence" value="ECO:0007669"/>
    <property type="project" value="UniProtKB-KW"/>
</dbReference>
<dbReference type="InterPro" id="IPR007160">
    <property type="entry name" value="DUF362"/>
</dbReference>
<gene>
    <name evidence="8" type="ORF">SAMN05660649_03817</name>
</gene>
<evidence type="ECO:0000256" key="1">
    <source>
        <dbReference type="ARBA" id="ARBA00003532"/>
    </source>
</evidence>
<dbReference type="PANTHER" id="PTHR24960:SF83">
    <property type="entry name" value="4FE-4S FERREDOXIN-TYPE DOMAIN-CONTAINING PROTEIN"/>
    <property type="match status" value="1"/>
</dbReference>
<evidence type="ECO:0000256" key="6">
    <source>
        <dbReference type="ARBA" id="ARBA00023014"/>
    </source>
</evidence>
<evidence type="ECO:0000259" key="7">
    <source>
        <dbReference type="PROSITE" id="PS51379"/>
    </source>
</evidence>
<evidence type="ECO:0000313" key="9">
    <source>
        <dbReference type="Proteomes" id="UP000199337"/>
    </source>
</evidence>
<proteinExistence type="predicted"/>
<dbReference type="PROSITE" id="PS51379">
    <property type="entry name" value="4FE4S_FER_2"/>
    <property type="match status" value="2"/>
</dbReference>
<protein>
    <recommendedName>
        <fullName evidence="2">Ferredoxin</fullName>
    </recommendedName>
</protein>
<keyword evidence="6" id="KW-0411">Iron-sulfur</keyword>
<comment type="function">
    <text evidence="1">Ferredoxins are iron-sulfur proteins that transfer electrons in a wide variety of metabolic reactions.</text>
</comment>
<dbReference type="PANTHER" id="PTHR24960">
    <property type="entry name" value="PHOTOSYSTEM I IRON-SULFUR CENTER-RELATED"/>
    <property type="match status" value="1"/>
</dbReference>
<evidence type="ECO:0000256" key="3">
    <source>
        <dbReference type="ARBA" id="ARBA00022485"/>
    </source>
</evidence>
<dbReference type="STRING" id="341036.SAMN05660649_03817"/>
<accession>A0A1I2X6W4</accession>
<dbReference type="EMBL" id="FOOX01000016">
    <property type="protein sequence ID" value="SFH09264.1"/>
    <property type="molecule type" value="Genomic_DNA"/>
</dbReference>
<dbReference type="Pfam" id="PF04015">
    <property type="entry name" value="DUF362"/>
    <property type="match status" value="1"/>
</dbReference>
<feature type="domain" description="4Fe-4S ferredoxin-type" evidence="7">
    <location>
        <begin position="220"/>
        <end position="245"/>
    </location>
</feature>
<dbReference type="GO" id="GO:0051539">
    <property type="term" value="F:4 iron, 4 sulfur cluster binding"/>
    <property type="evidence" value="ECO:0007669"/>
    <property type="project" value="UniProtKB-KW"/>
</dbReference>
<evidence type="ECO:0000256" key="4">
    <source>
        <dbReference type="ARBA" id="ARBA00022723"/>
    </source>
</evidence>
<evidence type="ECO:0000256" key="2">
    <source>
        <dbReference type="ARBA" id="ARBA00013529"/>
    </source>
</evidence>
<evidence type="ECO:0000313" key="8">
    <source>
        <dbReference type="EMBL" id="SFH09264.1"/>
    </source>
</evidence>
<keyword evidence="9" id="KW-1185">Reference proteome</keyword>
<dbReference type="AlphaFoldDB" id="A0A1I2X6W4"/>